<organism evidence="1 2">
    <name type="scientific">Araneus ventricosus</name>
    <name type="common">Orbweaver spider</name>
    <name type="synonym">Epeira ventricosa</name>
    <dbReference type="NCBI Taxonomy" id="182803"/>
    <lineage>
        <taxon>Eukaryota</taxon>
        <taxon>Metazoa</taxon>
        <taxon>Ecdysozoa</taxon>
        <taxon>Arthropoda</taxon>
        <taxon>Chelicerata</taxon>
        <taxon>Arachnida</taxon>
        <taxon>Araneae</taxon>
        <taxon>Araneomorphae</taxon>
        <taxon>Entelegynae</taxon>
        <taxon>Araneoidea</taxon>
        <taxon>Araneidae</taxon>
        <taxon>Araneus</taxon>
    </lineage>
</organism>
<evidence type="ECO:0000313" key="2">
    <source>
        <dbReference type="Proteomes" id="UP000499080"/>
    </source>
</evidence>
<comment type="caution">
    <text evidence="1">The sequence shown here is derived from an EMBL/GenBank/DDBJ whole genome shotgun (WGS) entry which is preliminary data.</text>
</comment>
<reference evidence="1 2" key="1">
    <citation type="journal article" date="2019" name="Sci. Rep.">
        <title>Orb-weaving spider Araneus ventricosus genome elucidates the spidroin gene catalogue.</title>
        <authorList>
            <person name="Kono N."/>
            <person name="Nakamura H."/>
            <person name="Ohtoshi R."/>
            <person name="Moran D.A.P."/>
            <person name="Shinohara A."/>
            <person name="Yoshida Y."/>
            <person name="Fujiwara M."/>
            <person name="Mori M."/>
            <person name="Tomita M."/>
            <person name="Arakawa K."/>
        </authorList>
    </citation>
    <scope>NUCLEOTIDE SEQUENCE [LARGE SCALE GENOMIC DNA]</scope>
</reference>
<protein>
    <submittedName>
        <fullName evidence="1">Uncharacterized protein</fullName>
    </submittedName>
</protein>
<keyword evidence="2" id="KW-1185">Reference proteome</keyword>
<feature type="non-terminal residue" evidence="1">
    <location>
        <position position="1"/>
    </location>
</feature>
<accession>A0A4Y2TWZ8</accession>
<gene>
    <name evidence="1" type="ORF">AVEN_199558_1</name>
</gene>
<name>A0A4Y2TWZ8_ARAVE</name>
<evidence type="ECO:0000313" key="1">
    <source>
        <dbReference type="EMBL" id="GBO05138.1"/>
    </source>
</evidence>
<proteinExistence type="predicted"/>
<sequence>FQCAKATPNHIDIDKVYNTATFPTLERKGHCLITYRKCDCVQVPVVRSRLQAGGLQVRNSIPLKIYRVCGPVANEIIRSGQTSSRWCGAEVMELSLSSGVVLVI</sequence>
<dbReference type="EMBL" id="BGPR01031867">
    <property type="protein sequence ID" value="GBO05138.1"/>
    <property type="molecule type" value="Genomic_DNA"/>
</dbReference>
<dbReference type="AlphaFoldDB" id="A0A4Y2TWZ8"/>
<dbReference type="Proteomes" id="UP000499080">
    <property type="component" value="Unassembled WGS sequence"/>
</dbReference>